<sequence>MLPEKRDETTPFQLRTLNFSLHTRLSLSRNSRTRARMNFL</sequence>
<evidence type="ECO:0000313" key="2">
    <source>
        <dbReference type="Proteomes" id="UP000029448"/>
    </source>
</evidence>
<dbReference type="STRING" id="104102.AtDm6_0692"/>
<protein>
    <submittedName>
        <fullName evidence="1">Uncharacterized protein</fullName>
    </submittedName>
</protein>
<reference evidence="1 2" key="1">
    <citation type="submission" date="2014-06" db="EMBL/GenBank/DDBJ databases">
        <title>Functional and comparative genomic analyses of the Drosophila gut microbiota identify candidate symbiosis factors.</title>
        <authorList>
            <person name="Newell P.D."/>
            <person name="Chaston J.M."/>
            <person name="Douglas A.E."/>
        </authorList>
    </citation>
    <scope>NUCLEOTIDE SEQUENCE [LARGE SCALE GENOMIC DNA]</scope>
    <source>
        <strain evidence="1 2">DmCS_006</strain>
    </source>
</reference>
<name>A0A094YVN6_9PROT</name>
<comment type="caution">
    <text evidence="1">The sequence shown here is derived from an EMBL/GenBank/DDBJ whole genome shotgun (WGS) entry which is preliminary data.</text>
</comment>
<gene>
    <name evidence="1" type="ORF">AtDm6_0692</name>
</gene>
<keyword evidence="2" id="KW-1185">Reference proteome</keyword>
<dbReference type="PATRIC" id="fig|104102.7.peg.687"/>
<dbReference type="Proteomes" id="UP000029448">
    <property type="component" value="Unassembled WGS sequence"/>
</dbReference>
<organism evidence="1 2">
    <name type="scientific">Acetobacter tropicalis</name>
    <dbReference type="NCBI Taxonomy" id="104102"/>
    <lineage>
        <taxon>Bacteria</taxon>
        <taxon>Pseudomonadati</taxon>
        <taxon>Pseudomonadota</taxon>
        <taxon>Alphaproteobacteria</taxon>
        <taxon>Acetobacterales</taxon>
        <taxon>Acetobacteraceae</taxon>
        <taxon>Acetobacter</taxon>
    </lineage>
</organism>
<proteinExistence type="predicted"/>
<dbReference type="AlphaFoldDB" id="A0A094YVN6"/>
<dbReference type="EMBL" id="JOKM01000018">
    <property type="protein sequence ID" value="KGB25497.1"/>
    <property type="molecule type" value="Genomic_DNA"/>
</dbReference>
<accession>A0A094YVN6</accession>
<evidence type="ECO:0000313" key="1">
    <source>
        <dbReference type="EMBL" id="KGB25497.1"/>
    </source>
</evidence>